<dbReference type="GO" id="GO:0019700">
    <property type="term" value="P:organic phosphonate catabolic process"/>
    <property type="evidence" value="ECO:0007669"/>
    <property type="project" value="TreeGrafter"/>
</dbReference>
<dbReference type="InterPro" id="IPR003439">
    <property type="entry name" value="ABC_transporter-like_ATP-bd"/>
</dbReference>
<dbReference type="Pfam" id="PF00005">
    <property type="entry name" value="ABC_tran"/>
    <property type="match status" value="2"/>
</dbReference>
<keyword evidence="1" id="KW-0547">Nucleotide-binding</keyword>
<evidence type="ECO:0000259" key="3">
    <source>
        <dbReference type="PROSITE" id="PS50893"/>
    </source>
</evidence>
<name>A0A1F2PBB8_9EURY</name>
<gene>
    <name evidence="4" type="ORF">SCAL_000631</name>
</gene>
<comment type="caution">
    <text evidence="4">The sequence shown here is derived from an EMBL/GenBank/DDBJ whole genome shotgun (WGS) entry which is preliminary data.</text>
</comment>
<accession>A0A1F2PBB8</accession>
<sequence length="593" mass="67198">MKIIEVENLTKTYQISKIEKEHTALENVSFSVDEGEVLGILGRSSAGKTTLLRILRGVESFKEGSVRVDGITLTPDSNSNEQLELQKITALHLQRSFALWPESVINNVMRKLGKLETGFEEIPTTGSNDYKRLFKRASEILDIVGMLDKKYYYYNILSGGEKQCVLLARQLAANPRVLLVDEPATMIDPVGRGMMLDAIKKINENAGVTVVFVSHMPEIHETLADRVLWIEEGKVVDEGKPDEIIKKFVAKIDQPVEPSIPREVPKMRLTNLWKRYQITTSGAKFIETIQMKNLNFDIYEGEILALVGPCAAGKTVLIRLLAGLEPPQFGEVTYRINDGGEERWTNICTYGYDAVKARLNISTLHQEFALTHYEIVLHLFEQKLGLKDVRFLPEVVERAREMGLSDVKLDVLYRLADLPEDEMKDMLRELKLDPGILRKLFPTIPADEAKKRMKPIFEALDLPLSLMDHYTYELSAGEQIRVALALHMTEKPEVLLLDEPFGDLDPISLRKCINAIKTLNKEHNLTIILVSHQLDAVKELAHRALLIHRGEILMTGDPETICNEFVNRKYADFVSKGGEIEDTGDAYRYFHLS</sequence>
<dbReference type="GO" id="GO:0005524">
    <property type="term" value="F:ATP binding"/>
    <property type="evidence" value="ECO:0007669"/>
    <property type="project" value="UniProtKB-KW"/>
</dbReference>
<dbReference type="Gene3D" id="3.40.50.300">
    <property type="entry name" value="P-loop containing nucleotide triphosphate hydrolases"/>
    <property type="match status" value="2"/>
</dbReference>
<dbReference type="InterPro" id="IPR003593">
    <property type="entry name" value="AAA+_ATPase"/>
</dbReference>
<dbReference type="Proteomes" id="UP000186940">
    <property type="component" value="Unassembled WGS sequence"/>
</dbReference>
<dbReference type="PATRIC" id="fig|1838285.3.peg.640"/>
<evidence type="ECO:0000256" key="1">
    <source>
        <dbReference type="ARBA" id="ARBA00022741"/>
    </source>
</evidence>
<dbReference type="PANTHER" id="PTHR42764">
    <property type="entry name" value="PHOSPHONATES UTILIZATION ATP-BINDING PROTEIN PHNK-RELATED"/>
    <property type="match status" value="1"/>
</dbReference>
<dbReference type="InterPro" id="IPR027417">
    <property type="entry name" value="P-loop_NTPase"/>
</dbReference>
<keyword evidence="2" id="KW-0067">ATP-binding</keyword>
<reference evidence="4" key="1">
    <citation type="submission" date="2016-05" db="EMBL/GenBank/DDBJ databases">
        <title>Microbial consortia oxidize butane by reversing methanogenesis.</title>
        <authorList>
            <person name="Laso-Perez R."/>
            <person name="Richter M."/>
            <person name="Wegener G."/>
            <person name="Musat F."/>
        </authorList>
    </citation>
    <scope>NUCLEOTIDE SEQUENCE [LARGE SCALE GENOMIC DNA]</scope>
    <source>
        <strain evidence="4">BOX2</strain>
    </source>
</reference>
<dbReference type="STRING" id="1838285.SCAL_000631"/>
<dbReference type="PROSITE" id="PS50893">
    <property type="entry name" value="ABC_TRANSPORTER_2"/>
    <property type="match status" value="2"/>
</dbReference>
<keyword evidence="5" id="KW-1185">Reference proteome</keyword>
<dbReference type="SUPFAM" id="SSF52540">
    <property type="entry name" value="P-loop containing nucleoside triphosphate hydrolases"/>
    <property type="match status" value="2"/>
</dbReference>
<evidence type="ECO:0000313" key="4">
    <source>
        <dbReference type="EMBL" id="OFV67991.1"/>
    </source>
</evidence>
<evidence type="ECO:0000256" key="2">
    <source>
        <dbReference type="ARBA" id="ARBA00022840"/>
    </source>
</evidence>
<dbReference type="GO" id="GO:0016887">
    <property type="term" value="F:ATP hydrolysis activity"/>
    <property type="evidence" value="ECO:0007669"/>
    <property type="project" value="InterPro"/>
</dbReference>
<proteinExistence type="predicted"/>
<feature type="domain" description="ABC transporter" evidence="3">
    <location>
        <begin position="267"/>
        <end position="574"/>
    </location>
</feature>
<evidence type="ECO:0000313" key="5">
    <source>
        <dbReference type="Proteomes" id="UP000186940"/>
    </source>
</evidence>
<organism evidence="4 5">
    <name type="scientific">Candidatus Syntropharchaeum caldarium</name>
    <dbReference type="NCBI Taxonomy" id="1838285"/>
    <lineage>
        <taxon>Archaea</taxon>
        <taxon>Methanobacteriati</taxon>
        <taxon>Methanobacteriota</taxon>
        <taxon>Stenosarchaea group</taxon>
        <taxon>Methanomicrobia</taxon>
        <taxon>Methanosarcinales</taxon>
        <taxon>ANME-2 cluster</taxon>
        <taxon>Candidatus Syntropharchaeum</taxon>
    </lineage>
</organism>
<dbReference type="EMBL" id="LYOS01000002">
    <property type="protein sequence ID" value="OFV67991.1"/>
    <property type="molecule type" value="Genomic_DNA"/>
</dbReference>
<dbReference type="SMART" id="SM00382">
    <property type="entry name" value="AAA"/>
    <property type="match status" value="2"/>
</dbReference>
<protein>
    <submittedName>
        <fullName evidence="4">Methyl coenzyme M reductase system component A2</fullName>
    </submittedName>
</protein>
<dbReference type="PROSITE" id="PS00211">
    <property type="entry name" value="ABC_TRANSPORTER_1"/>
    <property type="match status" value="1"/>
</dbReference>
<dbReference type="PANTHER" id="PTHR42764:SF1">
    <property type="entry name" value="PHOSPHONATES UTILIZATION ATP-BINDING PROTEIN PHNK-RELATED"/>
    <property type="match status" value="1"/>
</dbReference>
<feature type="domain" description="ABC transporter" evidence="3">
    <location>
        <begin position="4"/>
        <end position="257"/>
    </location>
</feature>
<dbReference type="AlphaFoldDB" id="A0A1F2PBB8"/>
<dbReference type="InterPro" id="IPR017871">
    <property type="entry name" value="ABC_transporter-like_CS"/>
</dbReference>